<name>A0ABM9PDU4_9FLAO</name>
<evidence type="ECO:0000313" key="3">
    <source>
        <dbReference type="Proteomes" id="UP001497527"/>
    </source>
</evidence>
<dbReference type="SUPFAM" id="SSF48452">
    <property type="entry name" value="TPR-like"/>
    <property type="match status" value="1"/>
</dbReference>
<accession>A0ABM9PDU4</accession>
<dbReference type="Gene3D" id="1.25.40.10">
    <property type="entry name" value="Tetratricopeptide repeat domain"/>
    <property type="match status" value="2"/>
</dbReference>
<organism evidence="2 3">
    <name type="scientific">Tenacibaculum polynesiense</name>
    <dbReference type="NCBI Taxonomy" id="3137857"/>
    <lineage>
        <taxon>Bacteria</taxon>
        <taxon>Pseudomonadati</taxon>
        <taxon>Bacteroidota</taxon>
        <taxon>Flavobacteriia</taxon>
        <taxon>Flavobacteriales</taxon>
        <taxon>Flavobacteriaceae</taxon>
        <taxon>Tenacibaculum</taxon>
    </lineage>
</organism>
<dbReference type="Proteomes" id="UP001497527">
    <property type="component" value="Unassembled WGS sequence"/>
</dbReference>
<keyword evidence="3" id="KW-1185">Reference proteome</keyword>
<gene>
    <name evidence="2" type="ORF">T190423A01A_50039</name>
</gene>
<proteinExistence type="predicted"/>
<evidence type="ECO:0000256" key="1">
    <source>
        <dbReference type="SAM" id="Coils"/>
    </source>
</evidence>
<sequence length="331" mass="38126">MIIQNLHKESLKKQSKRIKTILSLFFVFCSIVIYAQDSIQIKSSVGEEKNIKFQQFFFKALSEKAKKEPQKAIEALDECNVLIPNNKAVLFELSKNYFSLNRTFEALEYANLALQQEIDNLWILEHIVAIHKRMNSFPEAIEIQEKIASLFPKKKRALVYLHLQNRDLPKAKQVLNELDEAKLLNARLRRIQEKLNDNSERETSTSKSNTSIAGNTSNVNLKTQFAKEKSFAILQSLLLQLYKNNDTDLLSFSEQGLALFPAQPLVYLMNGRALIINNQHKKAISSLQNGIDFVIDNPTMESDFYKELIKAYKKLGDQKNINKFQKKLKAL</sequence>
<dbReference type="RefSeq" id="WP_348718267.1">
    <property type="nucleotide sequence ID" value="NZ_CAXKMQ010000014.1"/>
</dbReference>
<evidence type="ECO:0000313" key="2">
    <source>
        <dbReference type="EMBL" id="CAL2103791.1"/>
    </source>
</evidence>
<protein>
    <submittedName>
        <fullName evidence="2">TPR_REGION domain-containing protein</fullName>
    </submittedName>
</protein>
<comment type="caution">
    <text evidence="2">The sequence shown here is derived from an EMBL/GenBank/DDBJ whole genome shotgun (WGS) entry which is preliminary data.</text>
</comment>
<keyword evidence="1" id="KW-0175">Coiled coil</keyword>
<reference evidence="2 3" key="1">
    <citation type="submission" date="2024-05" db="EMBL/GenBank/DDBJ databases">
        <authorList>
            <person name="Duchaud E."/>
        </authorList>
    </citation>
    <scope>NUCLEOTIDE SEQUENCE [LARGE SCALE GENOMIC DNA]</scope>
    <source>
        <strain evidence="2">Ena-SAMPLE-TAB-13-05-2024-13:56:06:370-140308</strain>
    </source>
</reference>
<dbReference type="EMBL" id="CAXJIO010000014">
    <property type="protein sequence ID" value="CAL2103791.1"/>
    <property type="molecule type" value="Genomic_DNA"/>
</dbReference>
<dbReference type="InterPro" id="IPR011990">
    <property type="entry name" value="TPR-like_helical_dom_sf"/>
</dbReference>
<feature type="coiled-coil region" evidence="1">
    <location>
        <begin position="171"/>
        <end position="201"/>
    </location>
</feature>